<evidence type="ECO:0000313" key="4">
    <source>
        <dbReference type="Proteomes" id="UP000070089"/>
    </source>
</evidence>
<reference evidence="3 4" key="1">
    <citation type="journal article" date="2015" name="Mol. Biochem. Parasitol.">
        <title>Identification of polymorphic genes for use in assemblage B genotyping assays through comparative genomics of multiple assemblage B Giardia duodenalis isolates.</title>
        <authorList>
            <person name="Wielinga C."/>
            <person name="Thompson R.C."/>
            <person name="Monis P."/>
            <person name="Ryan U."/>
        </authorList>
    </citation>
    <scope>NUCLEOTIDE SEQUENCE [LARGE SCALE GENOMIC DNA]</scope>
    <source>
        <strain evidence="3 4">BAH15c1</strain>
    </source>
</reference>
<dbReference type="InterPro" id="IPR011992">
    <property type="entry name" value="EF-hand-dom_pair"/>
</dbReference>
<dbReference type="Proteomes" id="UP000070089">
    <property type="component" value="Unassembled WGS sequence"/>
</dbReference>
<dbReference type="PROSITE" id="PS00018">
    <property type="entry name" value="EF_HAND_1"/>
    <property type="match status" value="2"/>
</dbReference>
<dbReference type="SMART" id="SM00054">
    <property type="entry name" value="EFh"/>
    <property type="match status" value="2"/>
</dbReference>
<accession>A0A132NR65</accession>
<proteinExistence type="predicted"/>
<dbReference type="EMBL" id="JXTI01000108">
    <property type="protein sequence ID" value="KWX12623.1"/>
    <property type="molecule type" value="Genomic_DNA"/>
</dbReference>
<gene>
    <name evidence="3" type="ORF">QR46_3419</name>
</gene>
<dbReference type="PROSITE" id="PS50222">
    <property type="entry name" value="EF_HAND_2"/>
    <property type="match status" value="2"/>
</dbReference>
<protein>
    <submittedName>
        <fullName evidence="3">Calcium-binding protein/ EF-hand superfamily</fullName>
    </submittedName>
</protein>
<sequence length="169" mass="19565">MEPSTSYPIDRASESMHDSEQVHLKMFQLIDINKTGYISVDEFIRALHSRGIIADRANIQALFRLICNRAEPELNVEMFIHLMYIFEMADTTDPRAILFRAADINHTGKINPYEFYRILRKLGFEVDKHAVDVLFGHVAQADGEIDYDVFSQIIDRLYLETQAKQAQQV</sequence>
<dbReference type="SUPFAM" id="SSF47473">
    <property type="entry name" value="EF-hand"/>
    <property type="match status" value="1"/>
</dbReference>
<dbReference type="GO" id="GO:0005509">
    <property type="term" value="F:calcium ion binding"/>
    <property type="evidence" value="ECO:0007669"/>
    <property type="project" value="InterPro"/>
</dbReference>
<feature type="domain" description="EF-hand" evidence="2">
    <location>
        <begin position="18"/>
        <end position="53"/>
    </location>
</feature>
<dbReference type="InterPro" id="IPR002048">
    <property type="entry name" value="EF_hand_dom"/>
</dbReference>
<dbReference type="OrthoDB" id="26525at2759"/>
<evidence type="ECO:0000259" key="2">
    <source>
        <dbReference type="PROSITE" id="PS50222"/>
    </source>
</evidence>
<evidence type="ECO:0000313" key="3">
    <source>
        <dbReference type="EMBL" id="KWX12623.1"/>
    </source>
</evidence>
<dbReference type="Pfam" id="PF00036">
    <property type="entry name" value="EF-hand_1"/>
    <property type="match status" value="1"/>
</dbReference>
<comment type="caution">
    <text evidence="3">The sequence shown here is derived from an EMBL/GenBank/DDBJ whole genome shotgun (WGS) entry which is preliminary data.</text>
</comment>
<name>A0A132NR65_GIAIN</name>
<organism evidence="3 4">
    <name type="scientific">Giardia duodenalis assemblage B</name>
    <dbReference type="NCBI Taxonomy" id="1394984"/>
    <lineage>
        <taxon>Eukaryota</taxon>
        <taxon>Metamonada</taxon>
        <taxon>Diplomonadida</taxon>
        <taxon>Hexamitidae</taxon>
        <taxon>Giardiinae</taxon>
        <taxon>Giardia</taxon>
    </lineage>
</organism>
<dbReference type="Pfam" id="PF13202">
    <property type="entry name" value="EF-hand_5"/>
    <property type="match status" value="1"/>
</dbReference>
<dbReference type="Gene3D" id="1.10.238.10">
    <property type="entry name" value="EF-hand"/>
    <property type="match status" value="1"/>
</dbReference>
<feature type="domain" description="EF-hand" evidence="2">
    <location>
        <begin position="98"/>
        <end position="125"/>
    </location>
</feature>
<dbReference type="VEuPathDB" id="GiardiaDB:QR46_3419"/>
<dbReference type="InterPro" id="IPR018247">
    <property type="entry name" value="EF_Hand_1_Ca_BS"/>
</dbReference>
<evidence type="ECO:0000256" key="1">
    <source>
        <dbReference type="ARBA" id="ARBA00022837"/>
    </source>
</evidence>
<dbReference type="AlphaFoldDB" id="A0A132NR65"/>
<keyword evidence="1" id="KW-0106">Calcium</keyword>